<comment type="subcellular location">
    <subcellularLocation>
        <location evidence="1">Cell membrane</location>
        <topology evidence="1">Single-pass type IV membrane protein</topology>
    </subcellularLocation>
</comment>
<dbReference type="GO" id="GO:0006886">
    <property type="term" value="P:intracellular protein transport"/>
    <property type="evidence" value="ECO:0007669"/>
    <property type="project" value="InterPro"/>
</dbReference>
<evidence type="ECO:0000256" key="1">
    <source>
        <dbReference type="ARBA" id="ARBA00004521"/>
    </source>
</evidence>
<dbReference type="SUPFAM" id="SSF47661">
    <property type="entry name" value="t-snare proteins"/>
    <property type="match status" value="1"/>
</dbReference>
<dbReference type="GO" id="GO:0031201">
    <property type="term" value="C:SNARE complex"/>
    <property type="evidence" value="ECO:0007669"/>
    <property type="project" value="TreeGrafter"/>
</dbReference>
<dbReference type="SMART" id="SM00397">
    <property type="entry name" value="t_SNARE"/>
    <property type="match status" value="1"/>
</dbReference>
<dbReference type="Gene3D" id="1.20.5.110">
    <property type="match status" value="1"/>
</dbReference>
<dbReference type="CDD" id="cd15848">
    <property type="entry name" value="SNARE_syntaxin1-like"/>
    <property type="match status" value="1"/>
</dbReference>
<keyword evidence="6" id="KW-0175">Coiled coil</keyword>
<dbReference type="GeneID" id="120280641"/>
<dbReference type="AlphaFoldDB" id="A0AB40CXB3"/>
<dbReference type="PROSITE" id="PS00914">
    <property type="entry name" value="SYNTAXIN"/>
    <property type="match status" value="1"/>
</dbReference>
<feature type="domain" description="T-SNARE coiled-coil homology" evidence="8">
    <location>
        <begin position="174"/>
        <end position="236"/>
    </location>
</feature>
<feature type="coiled-coil region" evidence="6">
    <location>
        <begin position="137"/>
        <end position="197"/>
    </location>
</feature>
<name>A0AB40CXB3_DIOCR</name>
<evidence type="ECO:0000256" key="5">
    <source>
        <dbReference type="RuleBase" id="RU003858"/>
    </source>
</evidence>
<dbReference type="InterPro" id="IPR010989">
    <property type="entry name" value="SNARE"/>
</dbReference>
<dbReference type="Gene3D" id="1.20.58.70">
    <property type="match status" value="1"/>
</dbReference>
<protein>
    <submittedName>
        <fullName evidence="10">Syntaxin-124-like</fullName>
    </submittedName>
</protein>
<dbReference type="InterPro" id="IPR045242">
    <property type="entry name" value="Syntaxin"/>
</dbReference>
<organism evidence="9 10">
    <name type="scientific">Dioscorea cayennensis subsp. rotundata</name>
    <name type="common">White Guinea yam</name>
    <name type="synonym">Dioscorea rotundata</name>
    <dbReference type="NCBI Taxonomy" id="55577"/>
    <lineage>
        <taxon>Eukaryota</taxon>
        <taxon>Viridiplantae</taxon>
        <taxon>Streptophyta</taxon>
        <taxon>Embryophyta</taxon>
        <taxon>Tracheophyta</taxon>
        <taxon>Spermatophyta</taxon>
        <taxon>Magnoliopsida</taxon>
        <taxon>Liliopsida</taxon>
        <taxon>Dioscoreales</taxon>
        <taxon>Dioscoreaceae</taxon>
        <taxon>Dioscorea</taxon>
    </lineage>
</organism>
<dbReference type="InterPro" id="IPR006012">
    <property type="entry name" value="Syntaxin/epimorphin_CS"/>
</dbReference>
<dbReference type="FunFam" id="1.20.5.110:FF:000008">
    <property type="entry name" value="Syntaxin 132"/>
    <property type="match status" value="1"/>
</dbReference>
<dbReference type="PANTHER" id="PTHR19957">
    <property type="entry name" value="SYNTAXIN"/>
    <property type="match status" value="1"/>
</dbReference>
<evidence type="ECO:0000259" key="8">
    <source>
        <dbReference type="PROSITE" id="PS50192"/>
    </source>
</evidence>
<evidence type="ECO:0000313" key="10">
    <source>
        <dbReference type="RefSeq" id="XP_039143461.1"/>
    </source>
</evidence>
<evidence type="ECO:0000256" key="3">
    <source>
        <dbReference type="ARBA" id="ARBA00022448"/>
    </source>
</evidence>
<accession>A0AB40CXB3</accession>
<dbReference type="GO" id="GO:0000149">
    <property type="term" value="F:SNARE binding"/>
    <property type="evidence" value="ECO:0007669"/>
    <property type="project" value="TreeGrafter"/>
</dbReference>
<comment type="similarity">
    <text evidence="2 5">Belongs to the syntaxin family.</text>
</comment>
<dbReference type="RefSeq" id="XP_039143461.1">
    <property type="nucleotide sequence ID" value="XM_039287527.1"/>
</dbReference>
<keyword evidence="7" id="KW-1133">Transmembrane helix</keyword>
<evidence type="ECO:0000256" key="4">
    <source>
        <dbReference type="ARBA" id="ARBA00022927"/>
    </source>
</evidence>
<evidence type="ECO:0000256" key="6">
    <source>
        <dbReference type="SAM" id="Coils"/>
    </source>
</evidence>
<reference evidence="10" key="1">
    <citation type="submission" date="2025-08" db="UniProtKB">
        <authorList>
            <consortium name="RefSeq"/>
        </authorList>
    </citation>
    <scope>IDENTIFICATION</scope>
</reference>
<feature type="transmembrane region" description="Helical" evidence="7">
    <location>
        <begin position="246"/>
        <end position="267"/>
    </location>
</feature>
<keyword evidence="3" id="KW-0813">Transport</keyword>
<dbReference type="Proteomes" id="UP001515500">
    <property type="component" value="Chromosome 17"/>
</dbReference>
<dbReference type="GO" id="GO:0005886">
    <property type="term" value="C:plasma membrane"/>
    <property type="evidence" value="ECO:0007669"/>
    <property type="project" value="UniProtKB-SubCell"/>
</dbReference>
<keyword evidence="7" id="KW-0472">Membrane</keyword>
<proteinExistence type="inferred from homology"/>
<dbReference type="GO" id="GO:0005484">
    <property type="term" value="F:SNAP receptor activity"/>
    <property type="evidence" value="ECO:0007669"/>
    <property type="project" value="InterPro"/>
</dbReference>
<dbReference type="Pfam" id="PF00804">
    <property type="entry name" value="Syntaxin"/>
    <property type="match status" value="1"/>
</dbReference>
<dbReference type="Pfam" id="PF05739">
    <property type="entry name" value="SNARE"/>
    <property type="match status" value="1"/>
</dbReference>
<dbReference type="GO" id="GO:0006906">
    <property type="term" value="P:vesicle fusion"/>
    <property type="evidence" value="ECO:0007669"/>
    <property type="project" value="TreeGrafter"/>
</dbReference>
<evidence type="ECO:0000256" key="2">
    <source>
        <dbReference type="ARBA" id="ARBA00009063"/>
    </source>
</evidence>
<dbReference type="GO" id="GO:0012505">
    <property type="term" value="C:endomembrane system"/>
    <property type="evidence" value="ECO:0007669"/>
    <property type="project" value="TreeGrafter"/>
</dbReference>
<gene>
    <name evidence="10" type="primary">LOC120280641</name>
</gene>
<dbReference type="GO" id="GO:0048278">
    <property type="term" value="P:vesicle docking"/>
    <property type="evidence" value="ECO:0007669"/>
    <property type="project" value="TreeGrafter"/>
</dbReference>
<dbReference type="PROSITE" id="PS50192">
    <property type="entry name" value="T_SNARE"/>
    <property type="match status" value="1"/>
</dbReference>
<keyword evidence="7" id="KW-0812">Transmembrane</keyword>
<keyword evidence="4" id="KW-0653">Protein transport</keyword>
<evidence type="ECO:0000256" key="7">
    <source>
        <dbReference type="SAM" id="Phobius"/>
    </source>
</evidence>
<dbReference type="PANTHER" id="PTHR19957:SF314">
    <property type="entry name" value="SYNTAXIN-124-RELATED"/>
    <property type="match status" value="1"/>
</dbReference>
<dbReference type="InterPro" id="IPR006011">
    <property type="entry name" value="Syntaxin_N"/>
</dbReference>
<sequence length="273" mass="31286">MNNLFSPTSLKRYTDLKWQAHVDGMQESMHESINLDDFFMDVNNINVDLQNLQYLHLQLHNTNQEAKTVLNMTTIKELRAQMDLDVRQVIRQAKTVKMKLEELDKANLAHRRLPGCGPGTLAERTRTSVVGGLGSKLKKLMDEFQELRTEMVDEEVIERLTTREGSERFMKEVVMEVKERNDAVKEMEKSLKELEQVFMDMAVLVGAQGEKIDDIESHVARANSFVRRGAGELQTAMQYQRKSRKWTCIALLVGLVVLALILVPVIVNVLRMS</sequence>
<evidence type="ECO:0000313" key="9">
    <source>
        <dbReference type="Proteomes" id="UP001515500"/>
    </source>
</evidence>
<keyword evidence="9" id="KW-1185">Reference proteome</keyword>
<dbReference type="SMART" id="SM00503">
    <property type="entry name" value="SynN"/>
    <property type="match status" value="1"/>
</dbReference>
<dbReference type="GO" id="GO:0006887">
    <property type="term" value="P:exocytosis"/>
    <property type="evidence" value="ECO:0007669"/>
    <property type="project" value="TreeGrafter"/>
</dbReference>
<dbReference type="InterPro" id="IPR000727">
    <property type="entry name" value="T_SNARE_dom"/>
</dbReference>